<feature type="domain" description="Gingipain" evidence="2">
    <location>
        <begin position="545"/>
        <end position="920"/>
    </location>
</feature>
<dbReference type="InterPro" id="IPR029031">
    <property type="entry name" value="Gingipain_N_sf"/>
</dbReference>
<sequence length="1301" mass="145842">MKRILSFSIFNFFIVFFSSQNVKIEWNGSKVQDFGTYTINAPFFTNEGYSYENGNIRYRGTAKYSGALQKISNLQWEKISQKELFDLSTTNIPVGEDAFVDVYTNPYTKEKTTNFSVSAFKVEKGVIYRLNSFSIVSTGESAPNTAQFAGKIGTTENPLKTGTFYKIKVDRSGIFKITKQFLQENGINPGSINPKNFRIYGNGGLALPEFNQDMRYSALQENAIQVIGEEDGVWNDGDYALFYAQGPNGYNLYKTFGDTNGNGKRRTETRNDQSFNFINIYDDFAYYFINFDLGPGKRVLVDDQAINTNVISRYDEYQYINEEKFNLLNIGRIWVGDAITDTKTVTFNTKSPILPTDNIKYRTRYIAYQSGGNKISLSFNNQNPETQTIPLDNNIYYVTNLYFGNITNLSGNQLSFNYQTNIASNPNGKFYFDYAEVQYKQDLRFDNAQMNFRSYDIEENSGKTYTFDIANASAIEQVWQVSDITNATKKTNKSGNSTNFSFAYQAADNNFVNEFVAFRSSDAFQPSFMGKIDNQDLSGLQNIEYLMITQPEMMGHAQRLANYYQGKYNVAVVDVNKIYNEFSSGSKDITAIRDFATKLNTPAGKLKYLFILGDTSFDYKGKNFPGSDVIPSYQSEFSADYSSSFVTDDYYTMTSPQVSPTLSNNFPDFPVGRLPAGNMAEAKLLIDKALAYNNALPGQSTPFGEWRMKLDFVVDDDADNGTPFHNTMNASLVSIFENPVGNLRKEYNIRKLYLDAFQAQTTAGGQRYPAVNQAISNDVGNSLYLFYFGHGGINGWAQERVLTTDMIQNFNNYNNVYSRFPLVSTITCEFTLWDDPATFSAGEQVIKSKQGGAATMITSSRAIQVGYGEQFTTIFSKNIFDLINDDFLNLGDAFLKAKIEKGAHSDHFKVNLLGDPASKLSRPKRLITIDDVETPVPGQIRALDFVKVKGHINKQDGTPDNNFNGRVAINIFDKRINKKTLNNDQNPKLNPPLQYTEEGGPIVKASGQAVNGVFTVEFYVPKDINYEIGNGRILAYADNKSFDVFTNQPQSIGGINPNGINDTEPPKINLYMNNTNFADGGITNQNPTFLACVTDDKGINSTGSGIGHDITVILDGKIVETVVLNDFYFSGDGNGCTNPALSDYQKGTVSYPFRNLAPGPHQLVFKVWDINNNSTSGTLNFVVKDEEDQKLIINKPLNWPNPFTNKTYVQFEHNCPDILDVNVQIYTITGKLVRTLSTSVTAEPFFQGFRTPRTAIEWDGKDDFGDAVGKGTYIFKIFAKSQDQEKCKGSATAIEKMVLLR</sequence>
<organism evidence="3 4">
    <name type="scientific">Chryseobacterium koreense CCUG 49689</name>
    <dbReference type="NCBI Taxonomy" id="1304281"/>
    <lineage>
        <taxon>Bacteria</taxon>
        <taxon>Pseudomonadati</taxon>
        <taxon>Bacteroidota</taxon>
        <taxon>Flavobacteriia</taxon>
        <taxon>Flavobacteriales</taxon>
        <taxon>Weeksellaceae</taxon>
        <taxon>Chryseobacterium group</taxon>
        <taxon>Chryseobacterium</taxon>
    </lineage>
</organism>
<dbReference type="RefSeq" id="WP_048498935.1">
    <property type="nucleotide sequence ID" value="NZ_LFNG01000006.1"/>
</dbReference>
<dbReference type="InterPro" id="IPR029030">
    <property type="entry name" value="Caspase-like_dom_sf"/>
</dbReference>
<dbReference type="Pfam" id="PF01364">
    <property type="entry name" value="Peptidase_C25"/>
    <property type="match status" value="1"/>
</dbReference>
<proteinExistence type="predicted"/>
<dbReference type="NCBIfam" id="NF033707">
    <property type="entry name" value="T9SS_sortase"/>
    <property type="match status" value="1"/>
</dbReference>
<dbReference type="Gene3D" id="3.40.50.10390">
    <property type="entry name" value="Gingipain r, domain 1"/>
    <property type="match status" value="1"/>
</dbReference>
<evidence type="ECO:0000256" key="1">
    <source>
        <dbReference type="ARBA" id="ARBA00022729"/>
    </source>
</evidence>
<dbReference type="OrthoDB" id="9809780at2"/>
<dbReference type="GO" id="GO:0006508">
    <property type="term" value="P:proteolysis"/>
    <property type="evidence" value="ECO:0007669"/>
    <property type="project" value="InterPro"/>
</dbReference>
<dbReference type="InterPro" id="IPR001769">
    <property type="entry name" value="Gingipain"/>
</dbReference>
<dbReference type="GO" id="GO:0008234">
    <property type="term" value="F:cysteine-type peptidase activity"/>
    <property type="evidence" value="ECO:0007669"/>
    <property type="project" value="InterPro"/>
</dbReference>
<evidence type="ECO:0000313" key="3">
    <source>
        <dbReference type="EMBL" id="KMQ71562.1"/>
    </source>
</evidence>
<dbReference type="STRING" id="1304281.ACM44_04820"/>
<keyword evidence="1" id="KW-0732">Signal</keyword>
<protein>
    <recommendedName>
        <fullName evidence="2">Gingipain domain-containing protein</fullName>
    </recommendedName>
</protein>
<keyword evidence="4" id="KW-1185">Reference proteome</keyword>
<dbReference type="EMBL" id="LFNG01000006">
    <property type="protein sequence ID" value="KMQ71562.1"/>
    <property type="molecule type" value="Genomic_DNA"/>
</dbReference>
<dbReference type="Gene3D" id="2.60.40.4070">
    <property type="match status" value="1"/>
</dbReference>
<dbReference type="Proteomes" id="UP000035900">
    <property type="component" value="Unassembled WGS sequence"/>
</dbReference>
<dbReference type="PATRIC" id="fig|1304281.5.peg.1038"/>
<gene>
    <name evidence="3" type="ORF">ACM44_04820</name>
</gene>
<dbReference type="CDD" id="cd02258">
    <property type="entry name" value="Peptidase_C25_N"/>
    <property type="match status" value="1"/>
</dbReference>
<accession>A0A0J7IZZ9</accession>
<name>A0A0J7IZZ9_9FLAO</name>
<comment type="caution">
    <text evidence="3">The sequence shown here is derived from an EMBL/GenBank/DDBJ whole genome shotgun (WGS) entry which is preliminary data.</text>
</comment>
<dbReference type="SUPFAM" id="SSF52129">
    <property type="entry name" value="Caspase-like"/>
    <property type="match status" value="1"/>
</dbReference>
<evidence type="ECO:0000313" key="4">
    <source>
        <dbReference type="Proteomes" id="UP000035900"/>
    </source>
</evidence>
<reference evidence="3 4" key="1">
    <citation type="journal article" date="2004" name="Int. J. Syst. Evol. Microbiol.">
        <title>Kaistella koreensis gen. nov., sp. nov., a novel member of the Chryseobacterium-Bergeyella-Riemerella branch.</title>
        <authorList>
            <person name="Kim M.K."/>
            <person name="Im W.T."/>
            <person name="Shin Y.K."/>
            <person name="Lim J.H."/>
            <person name="Kim S.H."/>
            <person name="Lee B.C."/>
            <person name="Park M.Y."/>
            <person name="Lee K.Y."/>
            <person name="Lee S.T."/>
        </authorList>
    </citation>
    <scope>NUCLEOTIDE SEQUENCE [LARGE SCALE GENOMIC DNA]</scope>
    <source>
        <strain evidence="3 4">CCUG 49689</strain>
    </source>
</reference>
<evidence type="ECO:0000259" key="2">
    <source>
        <dbReference type="Pfam" id="PF01364"/>
    </source>
</evidence>